<reference evidence="1" key="1">
    <citation type="journal article" date="2024" name="Antonie Van Leeuwenhoek">
        <title>Bradyrhizobium ontarionense sp. nov., a novel bacterial symbiont isolated from Aeschynomene indica (Indian jointvetch), harbours photosynthesis, nitrogen fixation and nitrous oxide (N2O) reductase genes.</title>
        <authorList>
            <person name="Bromfield E.S.P."/>
            <person name="Cloutier S."/>
        </authorList>
    </citation>
    <scope>NUCLEOTIDE SEQUENCE</scope>
    <source>
        <strain evidence="1">A19</strain>
    </source>
</reference>
<protein>
    <submittedName>
        <fullName evidence="1">Serine protease</fullName>
    </submittedName>
</protein>
<keyword evidence="1" id="KW-0645">Protease</keyword>
<dbReference type="GO" id="GO:0008233">
    <property type="term" value="F:peptidase activity"/>
    <property type="evidence" value="ECO:0007669"/>
    <property type="project" value="UniProtKB-KW"/>
</dbReference>
<dbReference type="EMBL" id="CP088156">
    <property type="protein sequence ID" value="UFZ02676.1"/>
    <property type="molecule type" value="Genomic_DNA"/>
</dbReference>
<accession>A0ABY3R5T6</accession>
<dbReference type="RefSeq" id="WP_231318462.1">
    <property type="nucleotide sequence ID" value="NZ_CP088156.1"/>
</dbReference>
<sequence length="266" mass="29117">MQIKIASTISIVVALLTPLGHKTLEPTAAALYLEEHRRPMTSDDYRRYPGAGVLFCRDEAKLFKKAATAWLIGARSLVMMNAHNFRNREGNETRSVNDCYLQISGRNYDFDGDLELGIPSDGKALHITDDWALAHLAHPVEVTVNPQPAPTISTLPTGDLIVTVTMVSPAGHGNYNGSTSIEPCRIHQVDPPTEGGIRRARHDCNDGYGGSGSGLFDKGGHLVAMQSASLDMNRRLAFDRELHYGSALLIEGELRDAIMRNLEKTP</sequence>
<dbReference type="Proteomes" id="UP001431010">
    <property type="component" value="Chromosome"/>
</dbReference>
<name>A0ABY3R5T6_9BRAD</name>
<keyword evidence="2" id="KW-1185">Reference proteome</keyword>
<evidence type="ECO:0000313" key="2">
    <source>
        <dbReference type="Proteomes" id="UP001431010"/>
    </source>
</evidence>
<organism evidence="1 2">
    <name type="scientific">Bradyrhizobium ontarionense</name>
    <dbReference type="NCBI Taxonomy" id="2898149"/>
    <lineage>
        <taxon>Bacteria</taxon>
        <taxon>Pseudomonadati</taxon>
        <taxon>Pseudomonadota</taxon>
        <taxon>Alphaproteobacteria</taxon>
        <taxon>Hyphomicrobiales</taxon>
        <taxon>Nitrobacteraceae</taxon>
        <taxon>Bradyrhizobium</taxon>
    </lineage>
</organism>
<proteinExistence type="predicted"/>
<dbReference type="InterPro" id="IPR009003">
    <property type="entry name" value="Peptidase_S1_PA"/>
</dbReference>
<dbReference type="SUPFAM" id="SSF50494">
    <property type="entry name" value="Trypsin-like serine proteases"/>
    <property type="match status" value="1"/>
</dbReference>
<keyword evidence="1" id="KW-0378">Hydrolase</keyword>
<gene>
    <name evidence="1" type="ORF">LQG66_25830</name>
</gene>
<evidence type="ECO:0000313" key="1">
    <source>
        <dbReference type="EMBL" id="UFZ02676.1"/>
    </source>
</evidence>
<dbReference type="GO" id="GO:0006508">
    <property type="term" value="P:proteolysis"/>
    <property type="evidence" value="ECO:0007669"/>
    <property type="project" value="UniProtKB-KW"/>
</dbReference>